<proteinExistence type="predicted"/>
<organism evidence="2 3">
    <name type="scientific">Cnephaeus nilssonii</name>
    <name type="common">Northern bat</name>
    <name type="synonym">Eptesicus nilssonii</name>
    <dbReference type="NCBI Taxonomy" id="3371016"/>
    <lineage>
        <taxon>Eukaryota</taxon>
        <taxon>Metazoa</taxon>
        <taxon>Chordata</taxon>
        <taxon>Craniata</taxon>
        <taxon>Vertebrata</taxon>
        <taxon>Euteleostomi</taxon>
        <taxon>Mammalia</taxon>
        <taxon>Eutheria</taxon>
        <taxon>Laurasiatheria</taxon>
        <taxon>Chiroptera</taxon>
        <taxon>Yangochiroptera</taxon>
        <taxon>Vespertilionidae</taxon>
        <taxon>Cnephaeus</taxon>
    </lineage>
</organism>
<dbReference type="EMBL" id="JAULJE010000007">
    <property type="protein sequence ID" value="KAK1341216.1"/>
    <property type="molecule type" value="Genomic_DNA"/>
</dbReference>
<feature type="compositionally biased region" description="Basic and acidic residues" evidence="1">
    <location>
        <begin position="1"/>
        <end position="11"/>
    </location>
</feature>
<dbReference type="Proteomes" id="UP001177744">
    <property type="component" value="Unassembled WGS sequence"/>
</dbReference>
<dbReference type="Pfam" id="PF15732">
    <property type="entry name" value="DUF4681"/>
    <property type="match status" value="1"/>
</dbReference>
<sequence length="62" mass="7011">MIENKKQERHSGNRLATGRCSDSRSIRPPDSWTSQNLRILLPSTEEQPSGVQAHNLKSQHSD</sequence>
<evidence type="ECO:0000313" key="2">
    <source>
        <dbReference type="EMBL" id="KAK1341216.1"/>
    </source>
</evidence>
<evidence type="ECO:0000313" key="3">
    <source>
        <dbReference type="Proteomes" id="UP001177744"/>
    </source>
</evidence>
<name>A0AA40I1C2_CNENI</name>
<evidence type="ECO:0000256" key="1">
    <source>
        <dbReference type="SAM" id="MobiDB-lite"/>
    </source>
</evidence>
<keyword evidence="3" id="KW-1185">Reference proteome</keyword>
<reference evidence="2" key="1">
    <citation type="submission" date="2023-06" db="EMBL/GenBank/DDBJ databases">
        <title>Reference genome for the Northern bat (Eptesicus nilssonii), a most northern bat species.</title>
        <authorList>
            <person name="Laine V.N."/>
            <person name="Pulliainen A.T."/>
            <person name="Lilley T.M."/>
        </authorList>
    </citation>
    <scope>NUCLEOTIDE SEQUENCE</scope>
    <source>
        <strain evidence="2">BLF_Eptnil</strain>
        <tissue evidence="2">Kidney</tissue>
    </source>
</reference>
<gene>
    <name evidence="2" type="ORF">QTO34_017619</name>
</gene>
<dbReference type="InterPro" id="IPR031465">
    <property type="entry name" value="DUF4681"/>
</dbReference>
<dbReference type="AlphaFoldDB" id="A0AA40I1C2"/>
<accession>A0AA40I1C2</accession>
<feature type="region of interest" description="Disordered" evidence="1">
    <location>
        <begin position="1"/>
        <end position="62"/>
    </location>
</feature>
<feature type="compositionally biased region" description="Polar residues" evidence="1">
    <location>
        <begin position="44"/>
        <end position="62"/>
    </location>
</feature>
<protein>
    <submittedName>
        <fullName evidence="2">Uncharacterized protein</fullName>
    </submittedName>
</protein>
<comment type="caution">
    <text evidence="2">The sequence shown here is derived from an EMBL/GenBank/DDBJ whole genome shotgun (WGS) entry which is preliminary data.</text>
</comment>